<dbReference type="AlphaFoldDB" id="A0A9N9Q2B7"/>
<sequence length="852" mass="97084">MEYYRAIGLDRRQQNAPARFAVHEDSDKENRAARLLGKADDETDRPRFRYLLPIPSKGASGSGWTEYTSDGIEEESEYIEEKTEMLDVTNEQDESGYEVYNEERIDNKKDIQGKHDSDSLRHAEAYSRMIKGAAPPISTCNPQDEAISKKRSREIYESGTSSSNMPLSPHKYVNSPPRRPGKRTCTPPSGGRRKSAPSNLERSPRAFPEHIVTGVQKLREKHEGSIFELGDTSVRCVDCNQTFQIPAKTKSLAGPNIHCRAAPHRLAVQKRILQQERDESPLLKTSSKVADFDVSPQPPVTALNSHGYAGFANPLGDVFTALQRSSTETYNQHMAAKQRLDTIEKQLNAQTGHFTSILEPNRGRDSIEEGTGRFRRKNAAAKRQYYGRISFLEDRNDNNNTQVENKFAALKEDSQKSQSENHDEFAALPASIMESTEKNKQQLSVINNELVAAIRYNSQQIQETRHDISPLNNHMSEQLQRNFSLDGQLKHHWSSISAQTHYNNENHPRFLAIEDLTRHHRNYIIQLQEEIKRLGTRADNHDSAFKRGQSVEMVIRDEIKKLRESDHQLQRKIQPTIPSLPRLPQQRHEENEISSTQSFVEQVGAQLATRFDARLKSMEDTFEARLATVQSESNKQISLLQAQATKQIQVMQALEKENSKLRSCIPIINKDIQEMSECFNEVIPDLGEKVESLEHQLSTLDSLLPGPTRNHTTQQPLEDEPRHPVQKEMDLVEARFQRIETAIPALFEQISYIRDCFEESAEEGDDRVEDPNDYDNLEPRLNRIEAILPVVIQEATELRACVDDLGEILGSEKDPRANDESENENEDLLKEEAESDREEGVADHIKEEDFDG</sequence>
<evidence type="ECO:0000256" key="1">
    <source>
        <dbReference type="SAM" id="MobiDB-lite"/>
    </source>
</evidence>
<dbReference type="Proteomes" id="UP000701801">
    <property type="component" value="Unassembled WGS sequence"/>
</dbReference>
<protein>
    <submittedName>
        <fullName evidence="2">Uncharacterized protein</fullName>
    </submittedName>
</protein>
<reference evidence="2" key="1">
    <citation type="submission" date="2021-07" db="EMBL/GenBank/DDBJ databases">
        <authorList>
            <person name="Durling M."/>
        </authorList>
    </citation>
    <scope>NUCLEOTIDE SEQUENCE</scope>
</reference>
<feature type="region of interest" description="Disordered" evidence="1">
    <location>
        <begin position="132"/>
        <end position="207"/>
    </location>
</feature>
<keyword evidence="3" id="KW-1185">Reference proteome</keyword>
<evidence type="ECO:0000313" key="2">
    <source>
        <dbReference type="EMBL" id="CAG8983263.1"/>
    </source>
</evidence>
<feature type="region of interest" description="Disordered" evidence="1">
    <location>
        <begin position="701"/>
        <end position="723"/>
    </location>
</feature>
<feature type="compositionally biased region" description="Basic and acidic residues" evidence="1">
    <location>
        <begin position="827"/>
        <end position="852"/>
    </location>
</feature>
<dbReference type="EMBL" id="CAJVRM010000720">
    <property type="protein sequence ID" value="CAG8983263.1"/>
    <property type="molecule type" value="Genomic_DNA"/>
</dbReference>
<accession>A0A9N9Q2B7</accession>
<organism evidence="2 3">
    <name type="scientific">Hymenoscyphus albidus</name>
    <dbReference type="NCBI Taxonomy" id="595503"/>
    <lineage>
        <taxon>Eukaryota</taxon>
        <taxon>Fungi</taxon>
        <taxon>Dikarya</taxon>
        <taxon>Ascomycota</taxon>
        <taxon>Pezizomycotina</taxon>
        <taxon>Leotiomycetes</taxon>
        <taxon>Helotiales</taxon>
        <taxon>Helotiaceae</taxon>
        <taxon>Hymenoscyphus</taxon>
    </lineage>
</organism>
<comment type="caution">
    <text evidence="2">The sequence shown here is derived from an EMBL/GenBank/DDBJ whole genome shotgun (WGS) entry which is preliminary data.</text>
</comment>
<name>A0A9N9Q2B7_9HELO</name>
<proteinExistence type="predicted"/>
<feature type="region of interest" description="Disordered" evidence="1">
    <location>
        <begin position="809"/>
        <end position="852"/>
    </location>
</feature>
<gene>
    <name evidence="2" type="ORF">HYALB_00002699</name>
</gene>
<evidence type="ECO:0000313" key="3">
    <source>
        <dbReference type="Proteomes" id="UP000701801"/>
    </source>
</evidence>
<dbReference type="OrthoDB" id="10312799at2759"/>
<feature type="compositionally biased region" description="Basic and acidic residues" evidence="1">
    <location>
        <begin position="810"/>
        <end position="819"/>
    </location>
</feature>